<organism evidence="3 4">
    <name type="scientific">Dillenia turbinata</name>
    <dbReference type="NCBI Taxonomy" id="194707"/>
    <lineage>
        <taxon>Eukaryota</taxon>
        <taxon>Viridiplantae</taxon>
        <taxon>Streptophyta</taxon>
        <taxon>Embryophyta</taxon>
        <taxon>Tracheophyta</taxon>
        <taxon>Spermatophyta</taxon>
        <taxon>Magnoliopsida</taxon>
        <taxon>eudicotyledons</taxon>
        <taxon>Gunneridae</taxon>
        <taxon>Pentapetalae</taxon>
        <taxon>Dilleniales</taxon>
        <taxon>Dilleniaceae</taxon>
        <taxon>Dillenia</taxon>
    </lineage>
</organism>
<sequence length="375" mass="42998">MLSRAFTKPKRSPKHGERRSESNSIKSSANSIHDEYDDIIVGFMEDQPLNMICHYHHQNKKNDICCGGNRDHDRVHDHEEEEARVSFVPTLRAVLRSSVCVMGESPLGFTEKVVLLEGKICAVKRFRKLSVKRKEFGRRIEHLAHISSRCEYLIPVTAYLYTKRIKFVICDYYPMGSLSDLLLGARKDGHTYLNWNQRLMIIVCIARAIAFIHSQSPSPEKRLQLNVHGNIKSSNVMINVDFTARLSDYGYTQVADRVELDETPQQRNSQDINIDHLSQKSDIYNFGMIVLDILGGERAQQMRSCLVEKRSEIREGVLPFFEFPVEGKERKWALEVLDIGLACTNMLAEPRPNIEKILLALNDVLSNRQSNRAVI</sequence>
<evidence type="ECO:0000256" key="1">
    <source>
        <dbReference type="SAM" id="MobiDB-lite"/>
    </source>
</evidence>
<dbReference type="AlphaFoldDB" id="A0AAN8VPI2"/>
<dbReference type="GO" id="GO:0005524">
    <property type="term" value="F:ATP binding"/>
    <property type="evidence" value="ECO:0007669"/>
    <property type="project" value="InterPro"/>
</dbReference>
<evidence type="ECO:0000313" key="4">
    <source>
        <dbReference type="Proteomes" id="UP001370490"/>
    </source>
</evidence>
<keyword evidence="3" id="KW-0808">Transferase</keyword>
<dbReference type="EMBL" id="JBAMMX010000008">
    <property type="protein sequence ID" value="KAK6935509.1"/>
    <property type="molecule type" value="Genomic_DNA"/>
</dbReference>
<dbReference type="PANTHER" id="PTHR48007:SF55">
    <property type="entry name" value="PROTEIN KINASE DOMAIN-CONTAINING PROTEIN"/>
    <property type="match status" value="1"/>
</dbReference>
<dbReference type="GO" id="GO:0004672">
    <property type="term" value="F:protein kinase activity"/>
    <property type="evidence" value="ECO:0007669"/>
    <property type="project" value="InterPro"/>
</dbReference>
<comment type="caution">
    <text evidence="3">The sequence shown here is derived from an EMBL/GenBank/DDBJ whole genome shotgun (WGS) entry which is preliminary data.</text>
</comment>
<dbReference type="PANTHER" id="PTHR48007">
    <property type="entry name" value="LEUCINE-RICH REPEAT RECEPTOR-LIKE PROTEIN KINASE PXC1"/>
    <property type="match status" value="1"/>
</dbReference>
<feature type="region of interest" description="Disordered" evidence="1">
    <location>
        <begin position="1"/>
        <end position="28"/>
    </location>
</feature>
<dbReference type="Proteomes" id="UP001370490">
    <property type="component" value="Unassembled WGS sequence"/>
</dbReference>
<keyword evidence="4" id="KW-1185">Reference proteome</keyword>
<evidence type="ECO:0000259" key="2">
    <source>
        <dbReference type="PROSITE" id="PS50011"/>
    </source>
</evidence>
<dbReference type="InterPro" id="IPR011009">
    <property type="entry name" value="Kinase-like_dom_sf"/>
</dbReference>
<keyword evidence="3" id="KW-0418">Kinase</keyword>
<dbReference type="PROSITE" id="PS50011">
    <property type="entry name" value="PROTEIN_KINASE_DOM"/>
    <property type="match status" value="1"/>
</dbReference>
<protein>
    <submittedName>
        <fullName evidence="3">Protein kinase domain</fullName>
    </submittedName>
</protein>
<feature type="domain" description="Protein kinase" evidence="2">
    <location>
        <begin position="96"/>
        <end position="365"/>
    </location>
</feature>
<proteinExistence type="predicted"/>
<gene>
    <name evidence="3" type="ORF">RJ641_035664</name>
</gene>
<evidence type="ECO:0000313" key="3">
    <source>
        <dbReference type="EMBL" id="KAK6935509.1"/>
    </source>
</evidence>
<dbReference type="InterPro" id="IPR046959">
    <property type="entry name" value="PRK1-6/SRF4-like"/>
</dbReference>
<name>A0AAN8VPI2_9MAGN</name>
<dbReference type="SUPFAM" id="SSF56112">
    <property type="entry name" value="Protein kinase-like (PK-like)"/>
    <property type="match status" value="1"/>
</dbReference>
<dbReference type="Pfam" id="PF00069">
    <property type="entry name" value="Pkinase"/>
    <property type="match status" value="1"/>
</dbReference>
<accession>A0AAN8VPI2</accession>
<dbReference type="InterPro" id="IPR000719">
    <property type="entry name" value="Prot_kinase_dom"/>
</dbReference>
<reference evidence="3 4" key="1">
    <citation type="submission" date="2023-12" db="EMBL/GenBank/DDBJ databases">
        <title>A high-quality genome assembly for Dillenia turbinata (Dilleniales).</title>
        <authorList>
            <person name="Chanderbali A."/>
        </authorList>
    </citation>
    <scope>NUCLEOTIDE SEQUENCE [LARGE SCALE GENOMIC DNA]</scope>
    <source>
        <strain evidence="3">LSX21</strain>
        <tissue evidence="3">Leaf</tissue>
    </source>
</reference>
<dbReference type="Gene3D" id="1.10.510.10">
    <property type="entry name" value="Transferase(Phosphotransferase) domain 1"/>
    <property type="match status" value="1"/>
</dbReference>